<keyword evidence="9" id="KW-0472">Membrane</keyword>
<dbReference type="Gene3D" id="2.20.110.10">
    <property type="entry name" value="Histone H3 K4-specific methyltransferase SET7/9 N-terminal domain"/>
    <property type="match status" value="1"/>
</dbReference>
<dbReference type="InterPro" id="IPR037682">
    <property type="entry name" value="TonB_C"/>
</dbReference>
<keyword evidence="8" id="KW-1133">Transmembrane helix</keyword>
<evidence type="ECO:0000256" key="3">
    <source>
        <dbReference type="ARBA" id="ARBA00022448"/>
    </source>
</evidence>
<dbReference type="OrthoDB" id="9812355at2"/>
<proteinExistence type="inferred from homology"/>
<evidence type="ECO:0000313" key="13">
    <source>
        <dbReference type="Proteomes" id="UP000198432"/>
    </source>
</evidence>
<dbReference type="NCBIfam" id="TIGR01352">
    <property type="entry name" value="tonB_Cterm"/>
    <property type="match status" value="1"/>
</dbReference>
<keyword evidence="3" id="KW-0813">Transport</keyword>
<keyword evidence="13" id="KW-1185">Reference proteome</keyword>
<dbReference type="InterPro" id="IPR051045">
    <property type="entry name" value="TonB-dependent_transducer"/>
</dbReference>
<evidence type="ECO:0000256" key="2">
    <source>
        <dbReference type="ARBA" id="ARBA00006555"/>
    </source>
</evidence>
<evidence type="ECO:0000256" key="9">
    <source>
        <dbReference type="ARBA" id="ARBA00023136"/>
    </source>
</evidence>
<keyword evidence="5" id="KW-0997">Cell inner membrane</keyword>
<feature type="domain" description="TonB C-terminal" evidence="11">
    <location>
        <begin position="310"/>
        <end position="406"/>
    </location>
</feature>
<dbReference type="GO" id="GO:0098797">
    <property type="term" value="C:plasma membrane protein complex"/>
    <property type="evidence" value="ECO:0007669"/>
    <property type="project" value="TreeGrafter"/>
</dbReference>
<dbReference type="GO" id="GO:0055085">
    <property type="term" value="P:transmembrane transport"/>
    <property type="evidence" value="ECO:0007669"/>
    <property type="project" value="InterPro"/>
</dbReference>
<dbReference type="PANTHER" id="PTHR33446">
    <property type="entry name" value="PROTEIN TONB-RELATED"/>
    <property type="match status" value="1"/>
</dbReference>
<dbReference type="InterPro" id="IPR006260">
    <property type="entry name" value="TonB/TolA_C"/>
</dbReference>
<comment type="subcellular location">
    <subcellularLocation>
        <location evidence="1">Cell inner membrane</location>
        <topology evidence="1">Single-pass membrane protein</topology>
        <orientation evidence="1">Periplasmic side</orientation>
    </subcellularLocation>
</comment>
<evidence type="ECO:0000256" key="4">
    <source>
        <dbReference type="ARBA" id="ARBA00022475"/>
    </source>
</evidence>
<dbReference type="RefSeq" id="WP_089319989.1">
    <property type="nucleotide sequence ID" value="NZ_FZOQ01000013.1"/>
</dbReference>
<keyword evidence="4" id="KW-1003">Cell membrane</keyword>
<dbReference type="Gene3D" id="3.30.1150.10">
    <property type="match status" value="1"/>
</dbReference>
<evidence type="ECO:0000256" key="10">
    <source>
        <dbReference type="SAM" id="SignalP"/>
    </source>
</evidence>
<organism evidence="12 13">
    <name type="scientific">Pontibacter ummariensis</name>
    <dbReference type="NCBI Taxonomy" id="1610492"/>
    <lineage>
        <taxon>Bacteria</taxon>
        <taxon>Pseudomonadati</taxon>
        <taxon>Bacteroidota</taxon>
        <taxon>Cytophagia</taxon>
        <taxon>Cytophagales</taxon>
        <taxon>Hymenobacteraceae</taxon>
        <taxon>Pontibacter</taxon>
    </lineage>
</organism>
<evidence type="ECO:0000256" key="8">
    <source>
        <dbReference type="ARBA" id="ARBA00022989"/>
    </source>
</evidence>
<dbReference type="InterPro" id="IPR003538">
    <property type="entry name" value="TonB"/>
</dbReference>
<evidence type="ECO:0000256" key="7">
    <source>
        <dbReference type="ARBA" id="ARBA00022927"/>
    </source>
</evidence>
<dbReference type="GO" id="GO:0015031">
    <property type="term" value="P:protein transport"/>
    <property type="evidence" value="ECO:0007669"/>
    <property type="project" value="UniProtKB-KW"/>
</dbReference>
<keyword evidence="7" id="KW-0653">Protein transport</keyword>
<evidence type="ECO:0000256" key="5">
    <source>
        <dbReference type="ARBA" id="ARBA00022519"/>
    </source>
</evidence>
<keyword evidence="10" id="KW-0732">Signal</keyword>
<sequence length="416" mass="46709">MKQALLFFFVLLLAFAGAQAQQQVAIYYNQKWEVTRKENAAYTRLATVPDSLIRTGQLFNMLFDQGVSDYYGSGQVMARGNYSRGLKQGNWLFYFPNGQLQAQGSYKNNVPVGLWKFWRENGQALQEVVYDWPKFRFQSYWDESGTQTIVNGKGTYVTLFSGEDGQSQAQLKGDYAGGVRVGKWQYTELTNGKAGKPLIEQVYKDGEMEKGYVQQQNARVAYTSEDRFRLGTDFPYLDKVEKWTVDETAFKSNFPLLAYVLKLDVQEVQEKNEAQQQVSYYQVVHPTASGTDTLKLVVELVPDTKPEFPGGEMAMLKFLASNIRYPATAQRAGVEGFVVVTFTVQPDGSVEGIKVIKSLGYGLDQESVRVVKLMPKWKPALVNNMPVATTFTLPVRFSIVQSPSGGLLPTLGGRAY</sequence>
<dbReference type="Pfam" id="PF03544">
    <property type="entry name" value="TonB_C"/>
    <property type="match status" value="1"/>
</dbReference>
<protein>
    <submittedName>
        <fullName evidence="12">TonB family C-terminal domain-containing protein</fullName>
    </submittedName>
</protein>
<dbReference type="InterPro" id="IPR011652">
    <property type="entry name" value="MORN_2"/>
</dbReference>
<dbReference type="GO" id="GO:0015891">
    <property type="term" value="P:siderophore transport"/>
    <property type="evidence" value="ECO:0007669"/>
    <property type="project" value="InterPro"/>
</dbReference>
<evidence type="ECO:0000313" key="12">
    <source>
        <dbReference type="EMBL" id="SNS79307.1"/>
    </source>
</evidence>
<dbReference type="GO" id="GO:0030288">
    <property type="term" value="C:outer membrane-bounded periplasmic space"/>
    <property type="evidence" value="ECO:0007669"/>
    <property type="project" value="InterPro"/>
</dbReference>
<evidence type="ECO:0000256" key="1">
    <source>
        <dbReference type="ARBA" id="ARBA00004383"/>
    </source>
</evidence>
<feature type="signal peptide" evidence="10">
    <location>
        <begin position="1"/>
        <end position="20"/>
    </location>
</feature>
<dbReference type="PROSITE" id="PS52015">
    <property type="entry name" value="TONB_CTD"/>
    <property type="match status" value="1"/>
</dbReference>
<dbReference type="EMBL" id="FZOQ01000013">
    <property type="protein sequence ID" value="SNS79307.1"/>
    <property type="molecule type" value="Genomic_DNA"/>
</dbReference>
<dbReference type="GO" id="GO:0031992">
    <property type="term" value="F:energy transducer activity"/>
    <property type="evidence" value="ECO:0007669"/>
    <property type="project" value="InterPro"/>
</dbReference>
<evidence type="ECO:0000259" key="11">
    <source>
        <dbReference type="PROSITE" id="PS52015"/>
    </source>
</evidence>
<feature type="chain" id="PRO_5012353694" evidence="10">
    <location>
        <begin position="21"/>
        <end position="416"/>
    </location>
</feature>
<dbReference type="PRINTS" id="PR01374">
    <property type="entry name" value="TONBPROTEIN"/>
</dbReference>
<dbReference type="Proteomes" id="UP000198432">
    <property type="component" value="Unassembled WGS sequence"/>
</dbReference>
<reference evidence="13" key="1">
    <citation type="submission" date="2017-06" db="EMBL/GenBank/DDBJ databases">
        <authorList>
            <person name="Varghese N."/>
            <person name="Submissions S."/>
        </authorList>
    </citation>
    <scope>NUCLEOTIDE SEQUENCE [LARGE SCALE GENOMIC DNA]</scope>
    <source>
        <strain evidence="13">NKM1</strain>
    </source>
</reference>
<dbReference type="SUPFAM" id="SSF82185">
    <property type="entry name" value="Histone H3 K4-specific methyltransferase SET7/9 N-terminal domain"/>
    <property type="match status" value="1"/>
</dbReference>
<dbReference type="AlphaFoldDB" id="A0A239HD43"/>
<name>A0A239HD43_9BACT</name>
<keyword evidence="6" id="KW-0812">Transmembrane</keyword>
<accession>A0A239HD43</accession>
<gene>
    <name evidence="12" type="ORF">SAMN06296052_11396</name>
</gene>
<dbReference type="PANTHER" id="PTHR33446:SF2">
    <property type="entry name" value="PROTEIN TONB"/>
    <property type="match status" value="1"/>
</dbReference>
<dbReference type="SUPFAM" id="SSF74653">
    <property type="entry name" value="TolA/TonB C-terminal domain"/>
    <property type="match status" value="1"/>
</dbReference>
<evidence type="ECO:0000256" key="6">
    <source>
        <dbReference type="ARBA" id="ARBA00022692"/>
    </source>
</evidence>
<dbReference type="Pfam" id="PF07661">
    <property type="entry name" value="MORN_2"/>
    <property type="match status" value="1"/>
</dbReference>
<comment type="similarity">
    <text evidence="2">Belongs to the TonB family.</text>
</comment>